<dbReference type="AlphaFoldDB" id="A0A177ATT2"/>
<name>A0A177ATT2_9BILA</name>
<dbReference type="GO" id="GO:0003676">
    <property type="term" value="F:nucleic acid binding"/>
    <property type="evidence" value="ECO:0007669"/>
    <property type="project" value="InterPro"/>
</dbReference>
<sequence length="201" mass="23765">MSIYPFLILPNCKKYKNAIGQCPLTLKPAFKPGLPNEIAKKRIQNHLGIRKCKTTSYHLECNGLAEHAVQQIKAGLHHFAQADDDSDWDDHLTSVLFAMRTNRSNSEHLIIHKHHDYFECGDFEIKIKWRNFKEYECLDINYEPNEYNINHFCKLKSNITYDEWIQQELEKDKISKVENFNLKDNVVNDRENEIDPLLRVY</sequence>
<gene>
    <name evidence="1" type="ORF">A3Q56_06900</name>
</gene>
<accession>A0A177ATT2</accession>
<comment type="caution">
    <text evidence="1">The sequence shown here is derived from an EMBL/GenBank/DDBJ whole genome shotgun (WGS) entry which is preliminary data.</text>
</comment>
<keyword evidence="2" id="KW-1185">Reference proteome</keyword>
<protein>
    <recommendedName>
        <fullName evidence="3">Integrase catalytic domain-containing protein</fullName>
    </recommendedName>
</protein>
<organism evidence="1 2">
    <name type="scientific">Intoshia linei</name>
    <dbReference type="NCBI Taxonomy" id="1819745"/>
    <lineage>
        <taxon>Eukaryota</taxon>
        <taxon>Metazoa</taxon>
        <taxon>Spiralia</taxon>
        <taxon>Lophotrochozoa</taxon>
        <taxon>Mesozoa</taxon>
        <taxon>Orthonectida</taxon>
        <taxon>Rhopaluridae</taxon>
        <taxon>Intoshia</taxon>
    </lineage>
</organism>
<dbReference type="Gene3D" id="3.30.420.10">
    <property type="entry name" value="Ribonuclease H-like superfamily/Ribonuclease H"/>
    <property type="match status" value="1"/>
</dbReference>
<dbReference type="Proteomes" id="UP000078046">
    <property type="component" value="Unassembled WGS sequence"/>
</dbReference>
<evidence type="ECO:0000313" key="1">
    <source>
        <dbReference type="EMBL" id="OAF65395.1"/>
    </source>
</evidence>
<reference evidence="1 2" key="1">
    <citation type="submission" date="2016-04" db="EMBL/GenBank/DDBJ databases">
        <title>The genome of Intoshia linei affirms orthonectids as highly simplified spiralians.</title>
        <authorList>
            <person name="Mikhailov K.V."/>
            <person name="Slusarev G.S."/>
            <person name="Nikitin M.A."/>
            <person name="Logacheva M.D."/>
            <person name="Penin A."/>
            <person name="Aleoshin V."/>
            <person name="Panchin Y.V."/>
        </authorList>
    </citation>
    <scope>NUCLEOTIDE SEQUENCE [LARGE SCALE GENOMIC DNA]</scope>
    <source>
        <strain evidence="1">Intl2013</strain>
        <tissue evidence="1">Whole animal</tissue>
    </source>
</reference>
<evidence type="ECO:0000313" key="2">
    <source>
        <dbReference type="Proteomes" id="UP000078046"/>
    </source>
</evidence>
<dbReference type="EMBL" id="LWCA01001315">
    <property type="protein sequence ID" value="OAF65395.1"/>
    <property type="molecule type" value="Genomic_DNA"/>
</dbReference>
<dbReference type="InterPro" id="IPR036397">
    <property type="entry name" value="RNaseH_sf"/>
</dbReference>
<evidence type="ECO:0008006" key="3">
    <source>
        <dbReference type="Google" id="ProtNLM"/>
    </source>
</evidence>
<proteinExistence type="predicted"/>